<reference evidence="2" key="1">
    <citation type="journal article" date="2019" name="Int. J. Syst. Evol. Microbiol.">
        <title>The Global Catalogue of Microorganisms (GCM) 10K type strain sequencing project: providing services to taxonomists for standard genome sequencing and annotation.</title>
        <authorList>
            <consortium name="The Broad Institute Genomics Platform"/>
            <consortium name="The Broad Institute Genome Sequencing Center for Infectious Disease"/>
            <person name="Wu L."/>
            <person name="Ma J."/>
        </authorList>
    </citation>
    <scope>NUCLEOTIDE SEQUENCE [LARGE SCALE GENOMIC DNA]</scope>
    <source>
        <strain evidence="2">JCM 4565</strain>
    </source>
</reference>
<accession>A0ABP3HGF5</accession>
<dbReference type="Proteomes" id="UP001500063">
    <property type="component" value="Unassembled WGS sequence"/>
</dbReference>
<evidence type="ECO:0000313" key="2">
    <source>
        <dbReference type="Proteomes" id="UP001500063"/>
    </source>
</evidence>
<sequence length="119" mass="12203">MALVQHLRAAQARGLGEVEPLGVTAVPVVGAVLIEDPLHPAAAHLGVRAVGDDGSVLLRQALLVIPAVGDPLPQLLAAQLTAVQAQVQRVFVPVAVGVGAQRGREFLRAPGGGHHHRPA</sequence>
<dbReference type="EMBL" id="BAAABW010000026">
    <property type="protein sequence ID" value="GAA0369428.1"/>
    <property type="molecule type" value="Genomic_DNA"/>
</dbReference>
<organism evidence="1 2">
    <name type="scientific">Streptomyces blastmyceticus</name>
    <dbReference type="NCBI Taxonomy" id="68180"/>
    <lineage>
        <taxon>Bacteria</taxon>
        <taxon>Bacillati</taxon>
        <taxon>Actinomycetota</taxon>
        <taxon>Actinomycetes</taxon>
        <taxon>Kitasatosporales</taxon>
        <taxon>Streptomycetaceae</taxon>
        <taxon>Streptomyces</taxon>
    </lineage>
</organism>
<comment type="caution">
    <text evidence="1">The sequence shown here is derived from an EMBL/GenBank/DDBJ whole genome shotgun (WGS) entry which is preliminary data.</text>
</comment>
<gene>
    <name evidence="1" type="ORF">GCM10010319_54170</name>
</gene>
<keyword evidence="2" id="KW-1185">Reference proteome</keyword>
<proteinExistence type="predicted"/>
<protein>
    <submittedName>
        <fullName evidence="1">Uncharacterized protein</fullName>
    </submittedName>
</protein>
<name>A0ABP3HGF5_9ACTN</name>
<evidence type="ECO:0000313" key="1">
    <source>
        <dbReference type="EMBL" id="GAA0369428.1"/>
    </source>
</evidence>